<dbReference type="Gene3D" id="2.170.300.10">
    <property type="entry name" value="Tie2 ligand-binding domain superfamily"/>
    <property type="match status" value="2"/>
</dbReference>
<sequence length="1076" mass="117515">MSSDSTSENPCDPGFYGKDCINPCPVNCPLACNSIGFCDQCTPGYEGFKCEDVCTAGTFGMGCKDTCSYHCETLECHHITGACSCKSGFKLDQCIESCDMTTWGQNCTQTCSTGCNQQDCDAITGVCQHGCGPGFLGEFCDLECRRGKFGRDCAEVCSAKCTDSVCNHVNGDCISCLPGFQGKACDTPCGAGRWGTQCSKSCSENCGGDDMACSPTDGVCSTGCVDGWRGPLCTQECLPGNFGSNCTLNCSQNCLPPAAGNSPCHHVTGQCPQGCNAGFAGAACLTQAAPSAAMLGGVLAGVAVAIIVIVIVIAFVVFRRRKRSPKSLIDDTTEENGNVRLSSAFVNINPGFVGNGKDNGFDDEDEASDLGISMATESEVERDKPVQQNGTPDTTNTRFASRELATKLEGWRSDWGELYEQFTELPKGLIHTTSVALNLSNKRKNRYKNICAYDDSRVKLNIMDSDPNSDYINASYVDGYDGKPKFIASQGAHDVMVNDFLRMLWEKHVTTVVMLTNTHEGGKHKCEQYWPDSGEKKYGTVVVTLLSTIYTADYVIRTLQVAKEGRKIQVSQFHFTSWPDKGVPFSPWPLVDFHMMVKTHTATQPHDTPIVVHCSAGIGRTGTYIALDNLLCESAATQSLDFNTCVWNLRQARVNMIQTLEQYYFLHEAVLVGQAVAGSLHKKDTLADHVLDLGRPTAEGYTKMAAEYKRLGACRCRYDEDDYQAGRQEENISKNRDYNILPRDSHRPILTSTVAGTNDYINAVFLPGYRKRQHFLVTQMPLAITVLDLWRLVGEHTVSTIVTFPSNPTTVGDSAPEFLPEEGQTCQFGPYKVTGRSYTSQNRYREGFLYMVKSRRLSLGRHGRGLHVLRCEESNPDPDLMLSLAQAAIFGVPEKQLEDSIILVVCRTGAEMSGVFAAVAQLIHRLGESPVSVPTVVGNLRAIRPQLISSLEQYNTIYEAVKQFAINSSIYTNLAITMPSKPPRKDRGSSKNKKKENNADQQTERRNSKKDKKAEKDKTKVNGRANGSANGEMVEQPEDDDKDGNRDGGNNQLPKASSNENDAVTVGGTNTVNFSL</sequence>
<keyword evidence="7" id="KW-0472">Membrane</keyword>
<gene>
    <name evidence="10" type="ORF">V1264_023062</name>
</gene>
<dbReference type="SUPFAM" id="SSF52799">
    <property type="entry name" value="(Phosphotyrosine protein) phosphatases II"/>
    <property type="match status" value="2"/>
</dbReference>
<evidence type="ECO:0000256" key="4">
    <source>
        <dbReference type="ARBA" id="ARBA00022912"/>
    </source>
</evidence>
<dbReference type="InterPro" id="IPR050348">
    <property type="entry name" value="Protein-Tyr_Phosphatase"/>
</dbReference>
<feature type="region of interest" description="Disordered" evidence="6">
    <location>
        <begin position="977"/>
        <end position="1076"/>
    </location>
</feature>
<dbReference type="FunFam" id="3.90.190.10:FF:000102">
    <property type="entry name" value="Receptor-type tyrosine-protein phosphatase"/>
    <property type="match status" value="1"/>
</dbReference>
<evidence type="ECO:0000256" key="6">
    <source>
        <dbReference type="SAM" id="MobiDB-lite"/>
    </source>
</evidence>
<dbReference type="EC" id="3.1.3.48" evidence="2"/>
<feature type="region of interest" description="Disordered" evidence="6">
    <location>
        <begin position="376"/>
        <end position="397"/>
    </location>
</feature>
<feature type="compositionally biased region" description="Polar residues" evidence="6">
    <location>
        <begin position="1052"/>
        <end position="1076"/>
    </location>
</feature>
<dbReference type="Gene3D" id="3.90.190.10">
    <property type="entry name" value="Protein tyrosine phosphatase superfamily"/>
    <property type="match status" value="2"/>
</dbReference>
<feature type="compositionally biased region" description="Basic and acidic residues" evidence="6">
    <location>
        <begin position="983"/>
        <end position="1020"/>
    </location>
</feature>
<evidence type="ECO:0000256" key="2">
    <source>
        <dbReference type="ARBA" id="ARBA00013064"/>
    </source>
</evidence>
<feature type="domain" description="Tyrosine-protein phosphatase" evidence="8">
    <location>
        <begin position="704"/>
        <end position="964"/>
    </location>
</feature>
<dbReference type="GO" id="GO:0004725">
    <property type="term" value="F:protein tyrosine phosphatase activity"/>
    <property type="evidence" value="ECO:0007669"/>
    <property type="project" value="UniProtKB-EC"/>
</dbReference>
<dbReference type="InterPro" id="IPR029021">
    <property type="entry name" value="Prot-tyrosine_phosphatase-like"/>
</dbReference>
<proteinExistence type="inferred from homology"/>
<dbReference type="SMART" id="SM00194">
    <property type="entry name" value="PTPc"/>
    <property type="match status" value="2"/>
</dbReference>
<dbReference type="PANTHER" id="PTHR19134">
    <property type="entry name" value="RECEPTOR-TYPE TYROSINE-PROTEIN PHOSPHATASE"/>
    <property type="match status" value="1"/>
</dbReference>
<dbReference type="InterPro" id="IPR016130">
    <property type="entry name" value="Tyr_Pase_AS"/>
</dbReference>
<evidence type="ECO:0000259" key="9">
    <source>
        <dbReference type="PROSITE" id="PS50056"/>
    </source>
</evidence>
<comment type="similarity">
    <text evidence="1">Belongs to the protein-tyrosine phosphatase family.</text>
</comment>
<protein>
    <recommendedName>
        <fullName evidence="2">protein-tyrosine-phosphatase</fullName>
        <ecNumber evidence="2">3.1.3.48</ecNumber>
    </recommendedName>
</protein>
<evidence type="ECO:0000256" key="5">
    <source>
        <dbReference type="ARBA" id="ARBA00051722"/>
    </source>
</evidence>
<keyword evidence="11" id="KW-1185">Reference proteome</keyword>
<feature type="domain" description="Tyrosine specific protein phosphatases" evidence="9">
    <location>
        <begin position="902"/>
        <end position="955"/>
    </location>
</feature>
<dbReference type="EMBL" id="JBAMIC010000011">
    <property type="protein sequence ID" value="KAK7100059.1"/>
    <property type="molecule type" value="Genomic_DNA"/>
</dbReference>
<dbReference type="InterPro" id="IPR003595">
    <property type="entry name" value="Tyr_Pase_cat"/>
</dbReference>
<feature type="domain" description="Tyrosine-protein phosphatase" evidence="8">
    <location>
        <begin position="418"/>
        <end position="673"/>
    </location>
</feature>
<dbReference type="SMART" id="SM00404">
    <property type="entry name" value="PTPc_motif"/>
    <property type="match status" value="2"/>
</dbReference>
<dbReference type="PROSITE" id="PS50055">
    <property type="entry name" value="TYR_PHOSPHATASE_PTP"/>
    <property type="match status" value="2"/>
</dbReference>
<dbReference type="PRINTS" id="PR00700">
    <property type="entry name" value="PRTYPHPHTASE"/>
</dbReference>
<feature type="transmembrane region" description="Helical" evidence="7">
    <location>
        <begin position="294"/>
        <end position="318"/>
    </location>
</feature>
<evidence type="ECO:0000313" key="11">
    <source>
        <dbReference type="Proteomes" id="UP001374579"/>
    </source>
</evidence>
<keyword evidence="7" id="KW-1133">Transmembrane helix</keyword>
<keyword evidence="7" id="KW-0812">Transmembrane</keyword>
<keyword evidence="4" id="KW-0904">Protein phosphatase</keyword>
<comment type="caution">
    <text evidence="10">The sequence shown here is derived from an EMBL/GenBank/DDBJ whole genome shotgun (WGS) entry which is preliminary data.</text>
</comment>
<feature type="domain" description="Tyrosine specific protein phosphatases" evidence="9">
    <location>
        <begin position="591"/>
        <end position="664"/>
    </location>
</feature>
<evidence type="ECO:0000256" key="1">
    <source>
        <dbReference type="ARBA" id="ARBA00009580"/>
    </source>
</evidence>
<dbReference type="InterPro" id="IPR000387">
    <property type="entry name" value="Tyr_Pase_dom"/>
</dbReference>
<dbReference type="Pfam" id="PF00102">
    <property type="entry name" value="Y_phosphatase"/>
    <property type="match status" value="2"/>
</dbReference>
<comment type="catalytic activity">
    <reaction evidence="5">
        <text>O-phospho-L-tyrosyl-[protein] + H2O = L-tyrosyl-[protein] + phosphate</text>
        <dbReference type="Rhea" id="RHEA:10684"/>
        <dbReference type="Rhea" id="RHEA-COMP:10136"/>
        <dbReference type="Rhea" id="RHEA-COMP:20101"/>
        <dbReference type="ChEBI" id="CHEBI:15377"/>
        <dbReference type="ChEBI" id="CHEBI:43474"/>
        <dbReference type="ChEBI" id="CHEBI:46858"/>
        <dbReference type="ChEBI" id="CHEBI:61978"/>
        <dbReference type="EC" id="3.1.3.48"/>
    </reaction>
</comment>
<reference evidence="10 11" key="1">
    <citation type="submission" date="2024-02" db="EMBL/GenBank/DDBJ databases">
        <title>Chromosome-scale genome assembly of the rough periwinkle Littorina saxatilis.</title>
        <authorList>
            <person name="De Jode A."/>
            <person name="Faria R."/>
            <person name="Formenti G."/>
            <person name="Sims Y."/>
            <person name="Smith T.P."/>
            <person name="Tracey A."/>
            <person name="Wood J.M.D."/>
            <person name="Zagrodzka Z.B."/>
            <person name="Johannesson K."/>
            <person name="Butlin R.K."/>
            <person name="Leder E.H."/>
        </authorList>
    </citation>
    <scope>NUCLEOTIDE SEQUENCE [LARGE SCALE GENOMIC DNA]</scope>
    <source>
        <strain evidence="10">Snail1</strain>
        <tissue evidence="10">Muscle</tissue>
    </source>
</reference>
<feature type="compositionally biased region" description="Polar residues" evidence="6">
    <location>
        <begin position="386"/>
        <end position="397"/>
    </location>
</feature>
<dbReference type="InterPro" id="IPR000242">
    <property type="entry name" value="PTP_cat"/>
</dbReference>
<dbReference type="PANTHER" id="PTHR19134:SF562">
    <property type="entry name" value="PROTEIN-TYROSINE-PHOSPHATASE"/>
    <property type="match status" value="1"/>
</dbReference>
<evidence type="ECO:0000313" key="10">
    <source>
        <dbReference type="EMBL" id="KAK7100059.1"/>
    </source>
</evidence>
<keyword evidence="3" id="KW-0378">Hydrolase</keyword>
<evidence type="ECO:0000259" key="8">
    <source>
        <dbReference type="PROSITE" id="PS50055"/>
    </source>
</evidence>
<evidence type="ECO:0000256" key="3">
    <source>
        <dbReference type="ARBA" id="ARBA00022801"/>
    </source>
</evidence>
<dbReference type="AlphaFoldDB" id="A0AAN9B8U8"/>
<dbReference type="InterPro" id="IPR000742">
    <property type="entry name" value="EGF"/>
</dbReference>
<accession>A0AAN9B8U8</accession>
<name>A0AAN9B8U8_9CAEN</name>
<dbReference type="Proteomes" id="UP001374579">
    <property type="component" value="Unassembled WGS sequence"/>
</dbReference>
<dbReference type="PROSITE" id="PS50056">
    <property type="entry name" value="TYR_PHOSPHATASE_2"/>
    <property type="match status" value="2"/>
</dbReference>
<dbReference type="PROSITE" id="PS00383">
    <property type="entry name" value="TYR_PHOSPHATASE_1"/>
    <property type="match status" value="1"/>
</dbReference>
<organism evidence="10 11">
    <name type="scientific">Littorina saxatilis</name>
    <dbReference type="NCBI Taxonomy" id="31220"/>
    <lineage>
        <taxon>Eukaryota</taxon>
        <taxon>Metazoa</taxon>
        <taxon>Spiralia</taxon>
        <taxon>Lophotrochozoa</taxon>
        <taxon>Mollusca</taxon>
        <taxon>Gastropoda</taxon>
        <taxon>Caenogastropoda</taxon>
        <taxon>Littorinimorpha</taxon>
        <taxon>Littorinoidea</taxon>
        <taxon>Littorinidae</taxon>
        <taxon>Littorina</taxon>
    </lineage>
</organism>
<dbReference type="SMART" id="SM00181">
    <property type="entry name" value="EGF"/>
    <property type="match status" value="6"/>
</dbReference>
<evidence type="ECO:0000256" key="7">
    <source>
        <dbReference type="SAM" id="Phobius"/>
    </source>
</evidence>